<dbReference type="InterPro" id="IPR018376">
    <property type="entry name" value="Enoyl-CoA_hyd/isom_CS"/>
</dbReference>
<accession>A0A1M6E3L0</accession>
<dbReference type="PANTHER" id="PTHR11941:SF54">
    <property type="entry name" value="ENOYL-COA HYDRATASE, MITOCHONDRIAL"/>
    <property type="match status" value="1"/>
</dbReference>
<dbReference type="GO" id="GO:0003824">
    <property type="term" value="F:catalytic activity"/>
    <property type="evidence" value="ECO:0007669"/>
    <property type="project" value="InterPro"/>
</dbReference>
<dbReference type="GO" id="GO:0006635">
    <property type="term" value="P:fatty acid beta-oxidation"/>
    <property type="evidence" value="ECO:0007669"/>
    <property type="project" value="TreeGrafter"/>
</dbReference>
<sequence>MSGHVAVTDEAGGALRLVVLDRPDKANALTGDMLEALCAAIGDYRGRALILSGRGRVFSAGADLCAVRQGLGASPLWERLSGAVAAFPGLSIAALNGPVAGGACGMALACDLRVAAPTAALFYPVMRMGLTPPPSDPARLAALVGPARARAILLAGHRVEGAALESWGLAQAMAADPLAAARAWAAPALAAPEGLTARIAALIP</sequence>
<dbReference type="Pfam" id="PF00378">
    <property type="entry name" value="ECH_1"/>
    <property type="match status" value="1"/>
</dbReference>
<dbReference type="PANTHER" id="PTHR11941">
    <property type="entry name" value="ENOYL-COA HYDRATASE-RELATED"/>
    <property type="match status" value="1"/>
</dbReference>
<dbReference type="STRING" id="1447782.SAMN05444417_1775"/>
<dbReference type="Proteomes" id="UP000184292">
    <property type="component" value="Unassembled WGS sequence"/>
</dbReference>
<keyword evidence="4" id="KW-1185">Reference proteome</keyword>
<dbReference type="CDD" id="cd06558">
    <property type="entry name" value="crotonase-like"/>
    <property type="match status" value="1"/>
</dbReference>
<dbReference type="InterPro" id="IPR001753">
    <property type="entry name" value="Enoyl-CoA_hydra/iso"/>
</dbReference>
<dbReference type="SUPFAM" id="SSF52096">
    <property type="entry name" value="ClpP/crotonase"/>
    <property type="match status" value="1"/>
</dbReference>
<dbReference type="PROSITE" id="PS00166">
    <property type="entry name" value="ENOYL_COA_HYDRATASE"/>
    <property type="match status" value="1"/>
</dbReference>
<dbReference type="RefSeq" id="WP_073328599.1">
    <property type="nucleotide sequence ID" value="NZ_FQYO01000003.1"/>
</dbReference>
<dbReference type="Gene3D" id="3.90.226.10">
    <property type="entry name" value="2-enoyl-CoA Hydratase, Chain A, domain 1"/>
    <property type="match status" value="1"/>
</dbReference>
<comment type="similarity">
    <text evidence="1 2">Belongs to the enoyl-CoA hydratase/isomerase family.</text>
</comment>
<dbReference type="OrthoDB" id="7848551at2"/>
<protein>
    <submittedName>
        <fullName evidence="3">Enoyl-CoA hydratase/carnithine racemase</fullName>
    </submittedName>
</protein>
<evidence type="ECO:0000313" key="3">
    <source>
        <dbReference type="EMBL" id="SHI79973.1"/>
    </source>
</evidence>
<dbReference type="InterPro" id="IPR029045">
    <property type="entry name" value="ClpP/crotonase-like_dom_sf"/>
</dbReference>
<organism evidence="3 4">
    <name type="scientific">Wenxinia saemankumensis</name>
    <dbReference type="NCBI Taxonomy" id="1447782"/>
    <lineage>
        <taxon>Bacteria</taxon>
        <taxon>Pseudomonadati</taxon>
        <taxon>Pseudomonadota</taxon>
        <taxon>Alphaproteobacteria</taxon>
        <taxon>Rhodobacterales</taxon>
        <taxon>Roseobacteraceae</taxon>
        <taxon>Wenxinia</taxon>
    </lineage>
</organism>
<evidence type="ECO:0000256" key="2">
    <source>
        <dbReference type="RuleBase" id="RU003707"/>
    </source>
</evidence>
<dbReference type="EMBL" id="FQYO01000003">
    <property type="protein sequence ID" value="SHI79973.1"/>
    <property type="molecule type" value="Genomic_DNA"/>
</dbReference>
<evidence type="ECO:0000313" key="4">
    <source>
        <dbReference type="Proteomes" id="UP000184292"/>
    </source>
</evidence>
<proteinExistence type="inferred from homology"/>
<reference evidence="3 4" key="1">
    <citation type="submission" date="2016-11" db="EMBL/GenBank/DDBJ databases">
        <authorList>
            <person name="Jaros S."/>
            <person name="Januszkiewicz K."/>
            <person name="Wedrychowicz H."/>
        </authorList>
    </citation>
    <scope>NUCLEOTIDE SEQUENCE [LARGE SCALE GENOMIC DNA]</scope>
    <source>
        <strain evidence="3 4">DSM 100565</strain>
    </source>
</reference>
<dbReference type="AlphaFoldDB" id="A0A1M6E3L0"/>
<name>A0A1M6E3L0_9RHOB</name>
<gene>
    <name evidence="3" type="ORF">SAMN05444417_1775</name>
</gene>
<evidence type="ECO:0000256" key="1">
    <source>
        <dbReference type="ARBA" id="ARBA00005254"/>
    </source>
</evidence>